<accession>A0A5C7FG11</accession>
<reference evidence="10 11" key="1">
    <citation type="submission" date="2019-08" db="EMBL/GenBank/DDBJ databases">
        <title>Lewinella sp. strain SSH13 Genome sequencing and assembly.</title>
        <authorList>
            <person name="Kim I."/>
        </authorList>
    </citation>
    <scope>NUCLEOTIDE SEQUENCE [LARGE SCALE GENOMIC DNA]</scope>
    <source>
        <strain evidence="10 11">SSH13</strain>
    </source>
</reference>
<dbReference type="InterPro" id="IPR005467">
    <property type="entry name" value="His_kinase_dom"/>
</dbReference>
<dbReference type="Proteomes" id="UP000321907">
    <property type="component" value="Unassembled WGS sequence"/>
</dbReference>
<keyword evidence="8" id="KW-0812">Transmembrane</keyword>
<dbReference type="SUPFAM" id="SSF63829">
    <property type="entry name" value="Calcium-dependent phosphotriesterase"/>
    <property type="match status" value="1"/>
</dbReference>
<keyword evidence="3" id="KW-0597">Phosphoprotein</keyword>
<keyword evidence="6" id="KW-0418">Kinase</keyword>
<evidence type="ECO:0000256" key="6">
    <source>
        <dbReference type="ARBA" id="ARBA00022777"/>
    </source>
</evidence>
<dbReference type="Gene3D" id="3.30.565.10">
    <property type="entry name" value="Histidine kinase-like ATPase, C-terminal domain"/>
    <property type="match status" value="1"/>
</dbReference>
<dbReference type="InterPro" id="IPR013783">
    <property type="entry name" value="Ig-like_fold"/>
</dbReference>
<dbReference type="Gene3D" id="3.30.450.20">
    <property type="entry name" value="PAS domain"/>
    <property type="match status" value="1"/>
</dbReference>
<dbReference type="Pfam" id="PF07568">
    <property type="entry name" value="HisKA_2"/>
    <property type="match status" value="1"/>
</dbReference>
<dbReference type="InterPro" id="IPR015943">
    <property type="entry name" value="WD40/YVTN_repeat-like_dom_sf"/>
</dbReference>
<keyword evidence="5" id="KW-0547">Nucleotide-binding</keyword>
<comment type="catalytic activity">
    <reaction evidence="1">
        <text>ATP + protein L-histidine = ADP + protein N-phospho-L-histidine.</text>
        <dbReference type="EC" id="2.7.13.3"/>
    </reaction>
</comment>
<dbReference type="AlphaFoldDB" id="A0A5C7FG11"/>
<dbReference type="RefSeq" id="WP_147931407.1">
    <property type="nucleotide sequence ID" value="NZ_VOXD01000021.1"/>
</dbReference>
<organism evidence="10 11">
    <name type="scientific">Neolewinella aurantiaca</name>
    <dbReference type="NCBI Taxonomy" id="2602767"/>
    <lineage>
        <taxon>Bacteria</taxon>
        <taxon>Pseudomonadati</taxon>
        <taxon>Bacteroidota</taxon>
        <taxon>Saprospiria</taxon>
        <taxon>Saprospirales</taxon>
        <taxon>Lewinellaceae</taxon>
        <taxon>Neolewinella</taxon>
    </lineage>
</organism>
<dbReference type="PANTHER" id="PTHR41523">
    <property type="entry name" value="TWO-COMPONENT SYSTEM SENSOR PROTEIN"/>
    <property type="match status" value="1"/>
</dbReference>
<evidence type="ECO:0000313" key="10">
    <source>
        <dbReference type="EMBL" id="TXF88607.1"/>
    </source>
</evidence>
<name>A0A5C7FG11_9BACT</name>
<keyword evidence="4" id="KW-0808">Transferase</keyword>
<dbReference type="Gene3D" id="2.60.40.10">
    <property type="entry name" value="Immunoglobulins"/>
    <property type="match status" value="1"/>
</dbReference>
<evidence type="ECO:0000256" key="2">
    <source>
        <dbReference type="ARBA" id="ARBA00012438"/>
    </source>
</evidence>
<dbReference type="PROSITE" id="PS51257">
    <property type="entry name" value="PROKAR_LIPOPROTEIN"/>
    <property type="match status" value="1"/>
</dbReference>
<feature type="domain" description="Histidine kinase" evidence="9">
    <location>
        <begin position="878"/>
        <end position="1074"/>
    </location>
</feature>
<dbReference type="SUPFAM" id="SSF75011">
    <property type="entry name" value="3-carboxy-cis,cis-mucoante lactonizing enzyme"/>
    <property type="match status" value="1"/>
</dbReference>
<dbReference type="EC" id="2.7.13.3" evidence="2"/>
<evidence type="ECO:0000256" key="5">
    <source>
        <dbReference type="ARBA" id="ARBA00022741"/>
    </source>
</evidence>
<dbReference type="EMBL" id="VOXD01000021">
    <property type="protein sequence ID" value="TXF88607.1"/>
    <property type="molecule type" value="Genomic_DNA"/>
</dbReference>
<evidence type="ECO:0000259" key="9">
    <source>
        <dbReference type="PROSITE" id="PS50109"/>
    </source>
</evidence>
<comment type="caution">
    <text evidence="10">The sequence shown here is derived from an EMBL/GenBank/DDBJ whole genome shotgun (WGS) entry which is preliminary data.</text>
</comment>
<dbReference type="InterPro" id="IPR036890">
    <property type="entry name" value="HATPase_C_sf"/>
</dbReference>
<dbReference type="PANTHER" id="PTHR41523:SF8">
    <property type="entry name" value="ETHYLENE RESPONSE SENSOR PROTEIN"/>
    <property type="match status" value="1"/>
</dbReference>
<dbReference type="InterPro" id="IPR011495">
    <property type="entry name" value="Sig_transdc_His_kin_sub2_dim/P"/>
</dbReference>
<evidence type="ECO:0000256" key="7">
    <source>
        <dbReference type="ARBA" id="ARBA00022840"/>
    </source>
</evidence>
<keyword evidence="11" id="KW-1185">Reference proteome</keyword>
<evidence type="ECO:0000256" key="8">
    <source>
        <dbReference type="SAM" id="Phobius"/>
    </source>
</evidence>
<protein>
    <recommendedName>
        <fullName evidence="2">histidine kinase</fullName>
        <ecNumber evidence="2">2.7.13.3</ecNumber>
    </recommendedName>
</protein>
<evidence type="ECO:0000256" key="3">
    <source>
        <dbReference type="ARBA" id="ARBA00022553"/>
    </source>
</evidence>
<keyword evidence="8" id="KW-1133">Transmembrane helix</keyword>
<dbReference type="PROSITE" id="PS50109">
    <property type="entry name" value="HIS_KIN"/>
    <property type="match status" value="1"/>
</dbReference>
<gene>
    <name evidence="10" type="ORF">FUA23_14165</name>
</gene>
<dbReference type="SUPFAM" id="SSF55874">
    <property type="entry name" value="ATPase domain of HSP90 chaperone/DNA topoisomerase II/histidine kinase"/>
    <property type="match status" value="1"/>
</dbReference>
<sequence length="1074" mass="119722">MAALKNILLLQITISFILVSCCGKLYGQWLPVEEVEVLLPNGDVYEKSMEVVHVDQAGMLWLSRYPDGLGVYDGEKMIPYGFENGLSTNVWYVSQDELGFIWLGTRNTASERGGVQRSSKPFLNGILPKDVVFLDSLPGLPLLDVEVSALKKDELGNLWAASVDSLLIRYHVDAEGTVSADTIAPPTGVFGGLMIAFKEQQAYLLDRDASRLYRVPIDYEVGDTMEQVELPGSTVGNIHFGPGDRLYWKGAERLFMADAPLAKPLEDIKNNIRELEMGVVKENFVFPDNETMLVLSTGNLIEINTNTLSIRRIYDSALDLNVKPLLDIFKGRTGNIWLATNDGLARMPVDYRAYLSPNLHSTGLSTGLGDEATVQAARMTGPEGKWLTIGTSQGLLLRSEEGTWTAVGEAEGLPYPQVLGVASDDEGRIWASSRQSGVNLLTPESNPHDIRVASKTLNLFDRPYLIHQIPSLLSYVPSALNLERASGGDPVPSIWGGNGTFGMVLSDDEPWYLFTKETGLETAVLTFYEKDEQEHLIAANIQTGVFRSKEPFTFEEVQRLATKGKAVSKNRSYAGVRDTGLFEHIPLIWNDVVFPAITIIRKWENELWAGVPGGVLILDLNTLKAREFVSLQDTLRTPTDIAFDPDRNRAWVITGLGLCEVHLENYELLNVIRKADGLRGEIGYGPQCTVLDETGTIFFGSEKGLAAYRPELARHAKDSFALYVRENDLYQNGWGKNEAYFSYAALDYDNRKKQYQTKLEGYDEEWSDWSKDANLRYTNLPAYLFPKVYKFRVRSQTTNGDWVENEVPTKIEVSPPWYLTWWAALIGLGLLALMIRWYLRFQLRRQAEALALQEAEVVREQRDEIKLKNDQNELLLKEIHHRVKNNLEVVSSLLELQSVGLADSDARDAMQAGQSRVQSMGLLHQKLYQGDNLAAIEMEDYFNNLAESLLETYEAEERIKVDVKMSPLELDVDTAVPLGLIVNELLTNTIKYAFGSAAEGEAAGAVEVGLSKEGNSYLLRVKDNGSGKDFDAPATGSGFGTRLVDLLSRQLGGTLNEVNDGGLKTELRFNERPS</sequence>
<feature type="transmembrane region" description="Helical" evidence="8">
    <location>
        <begin position="817"/>
        <end position="839"/>
    </location>
</feature>
<evidence type="ECO:0000313" key="11">
    <source>
        <dbReference type="Proteomes" id="UP000321907"/>
    </source>
</evidence>
<dbReference type="GO" id="GO:0005524">
    <property type="term" value="F:ATP binding"/>
    <property type="evidence" value="ECO:0007669"/>
    <property type="project" value="UniProtKB-KW"/>
</dbReference>
<proteinExistence type="predicted"/>
<dbReference type="OrthoDB" id="9797097at2"/>
<dbReference type="Pfam" id="PF02518">
    <property type="entry name" value="HATPase_c"/>
    <property type="match status" value="1"/>
</dbReference>
<evidence type="ECO:0000256" key="1">
    <source>
        <dbReference type="ARBA" id="ARBA00000085"/>
    </source>
</evidence>
<dbReference type="Gene3D" id="2.130.10.10">
    <property type="entry name" value="YVTN repeat-like/Quinoprotein amine dehydrogenase"/>
    <property type="match status" value="2"/>
</dbReference>
<dbReference type="GO" id="GO:0004673">
    <property type="term" value="F:protein histidine kinase activity"/>
    <property type="evidence" value="ECO:0007669"/>
    <property type="project" value="UniProtKB-EC"/>
</dbReference>
<dbReference type="InterPro" id="IPR003594">
    <property type="entry name" value="HATPase_dom"/>
</dbReference>
<evidence type="ECO:0000256" key="4">
    <source>
        <dbReference type="ARBA" id="ARBA00022679"/>
    </source>
</evidence>
<keyword evidence="7" id="KW-0067">ATP-binding</keyword>
<keyword evidence="8" id="KW-0472">Membrane</keyword>